<organism evidence="1 2">
    <name type="scientific">Aliarcobacter trophiarum LMG 25534</name>
    <dbReference type="NCBI Taxonomy" id="1032241"/>
    <lineage>
        <taxon>Bacteria</taxon>
        <taxon>Pseudomonadati</taxon>
        <taxon>Campylobacterota</taxon>
        <taxon>Epsilonproteobacteria</taxon>
        <taxon>Campylobacterales</taxon>
        <taxon>Arcobacteraceae</taxon>
        <taxon>Aliarcobacter</taxon>
    </lineage>
</organism>
<dbReference type="EMBL" id="PDKD01000019">
    <property type="protein sequence ID" value="RXJ89617.1"/>
    <property type="molecule type" value="Genomic_DNA"/>
</dbReference>
<reference evidence="1 2" key="1">
    <citation type="submission" date="2017-10" db="EMBL/GenBank/DDBJ databases">
        <title>Genomics of the genus Arcobacter.</title>
        <authorList>
            <person name="Perez-Cataluna A."/>
            <person name="Figueras M.J."/>
        </authorList>
    </citation>
    <scope>NUCLEOTIDE SEQUENCE [LARGE SCALE GENOMIC DNA]</scope>
    <source>
        <strain evidence="1 2">LMG 25534</strain>
    </source>
</reference>
<gene>
    <name evidence="1" type="ORF">CRU87_08925</name>
</gene>
<sequence length="284" mass="32495">MSNNKNWSNTRSIMQRIIENPSYNAKESISQWIGNIGTNKDTMLLLVGNKSVSEDFVVNKTIQALFDTGIFAHITAESLSKQSLAEIVNGKLFLYINHIPKGEEEQQKLKELIISVVIHKAIKSDGYKIPTQAKIIVTIDEAHEFFRDFLELCTTLFIDSKENILSKFKVNSTTPLYQAIESSLDHYSDEIRVMEKEQLDIRVNENQRYIDLLSERNVAENEVSSNNLPILDPYSNDFEKYFPIGEFHTYLTGLTRIGKSFLLLSLIMKHIHRNDCSIIGMTPS</sequence>
<keyword evidence="2" id="KW-1185">Reference proteome</keyword>
<comment type="caution">
    <text evidence="1">The sequence shown here is derived from an EMBL/GenBank/DDBJ whole genome shotgun (WGS) entry which is preliminary data.</text>
</comment>
<accession>A0ABY0EXL8</accession>
<evidence type="ECO:0000313" key="1">
    <source>
        <dbReference type="EMBL" id="RXJ89617.1"/>
    </source>
</evidence>
<protein>
    <submittedName>
        <fullName evidence="1">Uncharacterized protein</fullName>
    </submittedName>
</protein>
<evidence type="ECO:0000313" key="2">
    <source>
        <dbReference type="Proteomes" id="UP000289132"/>
    </source>
</evidence>
<dbReference type="Proteomes" id="UP000289132">
    <property type="component" value="Unassembled WGS sequence"/>
</dbReference>
<proteinExistence type="predicted"/>
<name>A0ABY0EXL8_9BACT</name>